<dbReference type="RefSeq" id="XP_005717770.1">
    <property type="nucleotide sequence ID" value="XM_005717713.1"/>
</dbReference>
<dbReference type="GeneID" id="17325476"/>
<keyword evidence="8" id="KW-1185">Reference proteome</keyword>
<comment type="subcellular location">
    <subcellularLocation>
        <location evidence="1">Membrane</location>
        <topology evidence="1">Multi-pass membrane protein</topology>
    </subcellularLocation>
</comment>
<organism evidence="7 8">
    <name type="scientific">Chondrus crispus</name>
    <name type="common">Carrageen Irish moss</name>
    <name type="synonym">Polymorpha crispa</name>
    <dbReference type="NCBI Taxonomy" id="2769"/>
    <lineage>
        <taxon>Eukaryota</taxon>
        <taxon>Rhodophyta</taxon>
        <taxon>Florideophyceae</taxon>
        <taxon>Rhodymeniophycidae</taxon>
        <taxon>Gigartinales</taxon>
        <taxon>Gigartinaceae</taxon>
        <taxon>Chondrus</taxon>
    </lineage>
</organism>
<feature type="transmembrane region" description="Helical" evidence="6">
    <location>
        <begin position="303"/>
        <end position="322"/>
    </location>
</feature>
<keyword evidence="5 6" id="KW-0472">Membrane</keyword>
<evidence type="ECO:0000256" key="4">
    <source>
        <dbReference type="ARBA" id="ARBA00022989"/>
    </source>
</evidence>
<evidence type="ECO:0000256" key="1">
    <source>
        <dbReference type="ARBA" id="ARBA00004141"/>
    </source>
</evidence>
<gene>
    <name evidence="7" type="ORF">CHC_T00000031001</name>
</gene>
<dbReference type="InterPro" id="IPR038770">
    <property type="entry name" value="Na+/solute_symporter_sf"/>
</dbReference>
<evidence type="ECO:0000256" key="6">
    <source>
        <dbReference type="SAM" id="Phobius"/>
    </source>
</evidence>
<comment type="similarity">
    <text evidence="2">Belongs to the bile acid:sodium symporter (BASS) (TC 2.A.28) family.</text>
</comment>
<keyword evidence="3 6" id="KW-0812">Transmembrane</keyword>
<dbReference type="Proteomes" id="UP000012073">
    <property type="component" value="Unassembled WGS sequence"/>
</dbReference>
<evidence type="ECO:0000313" key="8">
    <source>
        <dbReference type="Proteomes" id="UP000012073"/>
    </source>
</evidence>
<dbReference type="Gene3D" id="1.20.1530.20">
    <property type="match status" value="1"/>
</dbReference>
<protein>
    <submittedName>
        <fullName evidence="7">Uncharacterized protein</fullName>
    </submittedName>
</protein>
<dbReference type="AlphaFoldDB" id="R7QIK1"/>
<dbReference type="PANTHER" id="PTHR10361">
    <property type="entry name" value="SODIUM-BILE ACID COTRANSPORTER"/>
    <property type="match status" value="1"/>
</dbReference>
<keyword evidence="4 6" id="KW-1133">Transmembrane helix</keyword>
<feature type="transmembrane region" description="Helical" evidence="6">
    <location>
        <begin position="148"/>
        <end position="170"/>
    </location>
</feature>
<sequence>MVCTRDRPLAFIPTAPSLTCLRPAAFAAPRHSSSTCCPNSRVSRRTRVAPLPRLSRIRQRPHPRSPYKPPHASLQSLATRLPRLIDALTALFPVWVASGALLAYLHPPALLWFSSSCIVPVLALIMLGMGLTISPSAFLAIASTPRQVFLGAIAQYGLMPFLARFLAGAFALPSPLAAGLILVGVCPGGAASNLVCLIAQADVALSVVLTLVSTLLSVALVPLLMELLAGTLVPVSAYALFLSTAQVVIAPLVAGAVLKRSFPRAVDKVVRVLPLVSVIGVTLICGGVVAASAGLLADVGPRLVGAVACMHATGGILGYIIARVFRLPVKSARTVSIEVMMQNSSLAVSLANTHFANPLTALPGAISATMHSVFGSFLAGAWRLMDRWQEKRKVEETGRQPPLQEADAYRIIEE</sequence>
<reference evidence="8" key="1">
    <citation type="journal article" date="2013" name="Proc. Natl. Acad. Sci. U.S.A.">
        <title>Genome structure and metabolic features in the red seaweed Chondrus crispus shed light on evolution of the Archaeplastida.</title>
        <authorList>
            <person name="Collen J."/>
            <person name="Porcel B."/>
            <person name="Carre W."/>
            <person name="Ball S.G."/>
            <person name="Chaparro C."/>
            <person name="Tonon T."/>
            <person name="Barbeyron T."/>
            <person name="Michel G."/>
            <person name="Noel B."/>
            <person name="Valentin K."/>
            <person name="Elias M."/>
            <person name="Artiguenave F."/>
            <person name="Arun A."/>
            <person name="Aury J.M."/>
            <person name="Barbosa-Neto J.F."/>
            <person name="Bothwell J.H."/>
            <person name="Bouget F.Y."/>
            <person name="Brillet L."/>
            <person name="Cabello-Hurtado F."/>
            <person name="Capella-Gutierrez S."/>
            <person name="Charrier B."/>
            <person name="Cladiere L."/>
            <person name="Cock J.M."/>
            <person name="Coelho S.M."/>
            <person name="Colleoni C."/>
            <person name="Czjzek M."/>
            <person name="Da Silva C."/>
            <person name="Delage L."/>
            <person name="Denoeud F."/>
            <person name="Deschamps P."/>
            <person name="Dittami S.M."/>
            <person name="Gabaldon T."/>
            <person name="Gachon C.M."/>
            <person name="Groisillier A."/>
            <person name="Herve C."/>
            <person name="Jabbari K."/>
            <person name="Katinka M."/>
            <person name="Kloareg B."/>
            <person name="Kowalczyk N."/>
            <person name="Labadie K."/>
            <person name="Leblanc C."/>
            <person name="Lopez P.J."/>
            <person name="McLachlan D.H."/>
            <person name="Meslet-Cladiere L."/>
            <person name="Moustafa A."/>
            <person name="Nehr Z."/>
            <person name="Nyvall Collen P."/>
            <person name="Panaud O."/>
            <person name="Partensky F."/>
            <person name="Poulain J."/>
            <person name="Rensing S.A."/>
            <person name="Rousvoal S."/>
            <person name="Samson G."/>
            <person name="Symeonidi A."/>
            <person name="Weissenbach J."/>
            <person name="Zambounis A."/>
            <person name="Wincker P."/>
            <person name="Boyen C."/>
        </authorList>
    </citation>
    <scope>NUCLEOTIDE SEQUENCE [LARGE SCALE GENOMIC DNA]</scope>
    <source>
        <strain evidence="8">cv. Stackhouse</strain>
    </source>
</reference>
<dbReference type="GO" id="GO:0016020">
    <property type="term" value="C:membrane"/>
    <property type="evidence" value="ECO:0007669"/>
    <property type="project" value="UniProtKB-SubCell"/>
</dbReference>
<feature type="transmembrane region" description="Helical" evidence="6">
    <location>
        <begin position="203"/>
        <end position="225"/>
    </location>
</feature>
<dbReference type="OMA" id="CYEKIKP"/>
<feature type="transmembrane region" description="Helical" evidence="6">
    <location>
        <begin position="111"/>
        <end position="141"/>
    </location>
</feature>
<accession>R7QIK1</accession>
<dbReference type="Pfam" id="PF01758">
    <property type="entry name" value="SBF"/>
    <property type="match status" value="1"/>
</dbReference>
<feature type="transmembrane region" description="Helical" evidence="6">
    <location>
        <begin position="176"/>
        <end position="196"/>
    </location>
</feature>
<feature type="transmembrane region" description="Helical" evidence="6">
    <location>
        <begin position="237"/>
        <end position="258"/>
    </location>
</feature>
<dbReference type="EMBL" id="HG001883">
    <property type="protein sequence ID" value="CDF37899.1"/>
    <property type="molecule type" value="Genomic_DNA"/>
</dbReference>
<feature type="transmembrane region" description="Helical" evidence="6">
    <location>
        <begin position="270"/>
        <end position="297"/>
    </location>
</feature>
<dbReference type="OrthoDB" id="203097at2759"/>
<dbReference type="KEGG" id="ccp:CHC_T00000031001"/>
<proteinExistence type="inferred from homology"/>
<dbReference type="PhylomeDB" id="R7QIK1"/>
<dbReference type="STRING" id="2769.R7QIK1"/>
<dbReference type="PANTHER" id="PTHR10361:SF28">
    <property type="entry name" value="P3 PROTEIN-RELATED"/>
    <property type="match status" value="1"/>
</dbReference>
<evidence type="ECO:0000256" key="3">
    <source>
        <dbReference type="ARBA" id="ARBA00022692"/>
    </source>
</evidence>
<dbReference type="InterPro" id="IPR002657">
    <property type="entry name" value="BilAc:Na_symport/Acr3"/>
</dbReference>
<dbReference type="Gramene" id="CDF37899">
    <property type="protein sequence ID" value="CDF37899"/>
    <property type="gene ID" value="CHC_T00000031001"/>
</dbReference>
<feature type="transmembrane region" description="Helical" evidence="6">
    <location>
        <begin position="84"/>
        <end position="105"/>
    </location>
</feature>
<evidence type="ECO:0000256" key="2">
    <source>
        <dbReference type="ARBA" id="ARBA00006528"/>
    </source>
</evidence>
<evidence type="ECO:0000313" key="7">
    <source>
        <dbReference type="EMBL" id="CDF37899.1"/>
    </source>
</evidence>
<dbReference type="InterPro" id="IPR004710">
    <property type="entry name" value="Bilac:Na_transpt"/>
</dbReference>
<evidence type="ECO:0000256" key="5">
    <source>
        <dbReference type="ARBA" id="ARBA00023136"/>
    </source>
</evidence>
<name>R7QIK1_CHOCR</name>